<dbReference type="Pfam" id="PF00098">
    <property type="entry name" value="zf-CCHC"/>
    <property type="match status" value="1"/>
</dbReference>
<organism evidence="4 5">
    <name type="scientific">Arachis duranensis</name>
    <name type="common">Wild peanut</name>
    <dbReference type="NCBI Taxonomy" id="130453"/>
    <lineage>
        <taxon>Eukaryota</taxon>
        <taxon>Viridiplantae</taxon>
        <taxon>Streptophyta</taxon>
        <taxon>Embryophyta</taxon>
        <taxon>Tracheophyta</taxon>
        <taxon>Spermatophyta</taxon>
        <taxon>Magnoliopsida</taxon>
        <taxon>eudicotyledons</taxon>
        <taxon>Gunneridae</taxon>
        <taxon>Pentapetalae</taxon>
        <taxon>rosids</taxon>
        <taxon>fabids</taxon>
        <taxon>Fabales</taxon>
        <taxon>Fabaceae</taxon>
        <taxon>Papilionoideae</taxon>
        <taxon>50 kb inversion clade</taxon>
        <taxon>dalbergioids sensu lato</taxon>
        <taxon>Dalbergieae</taxon>
        <taxon>Pterocarpus clade</taxon>
        <taxon>Arachis</taxon>
    </lineage>
</organism>
<dbReference type="InterPro" id="IPR001878">
    <property type="entry name" value="Znf_CCHC"/>
</dbReference>
<reference evidence="5" key="2">
    <citation type="submission" date="2025-08" db="UniProtKB">
        <authorList>
            <consortium name="RefSeq"/>
        </authorList>
    </citation>
    <scope>IDENTIFICATION</scope>
    <source>
        <tissue evidence="5">Whole plant</tissue>
    </source>
</reference>
<dbReference type="Pfam" id="PF08284">
    <property type="entry name" value="RVP_2"/>
    <property type="match status" value="1"/>
</dbReference>
<dbReference type="GO" id="GO:0006508">
    <property type="term" value="P:proteolysis"/>
    <property type="evidence" value="ECO:0007669"/>
    <property type="project" value="InterPro"/>
</dbReference>
<dbReference type="InterPro" id="IPR036875">
    <property type="entry name" value="Znf_CCHC_sf"/>
</dbReference>
<gene>
    <name evidence="5" type="primary">LOC127744923</name>
</gene>
<keyword evidence="1" id="KW-0479">Metal-binding</keyword>
<dbReference type="GeneID" id="127744923"/>
<evidence type="ECO:0000313" key="5">
    <source>
        <dbReference type="RefSeq" id="XP_052113753.1"/>
    </source>
</evidence>
<dbReference type="PANTHER" id="PTHR15503">
    <property type="entry name" value="LDOC1 RELATED"/>
    <property type="match status" value="1"/>
</dbReference>
<dbReference type="GO" id="GO:0008270">
    <property type="term" value="F:zinc ion binding"/>
    <property type="evidence" value="ECO:0007669"/>
    <property type="project" value="UniProtKB-KW"/>
</dbReference>
<evidence type="ECO:0000259" key="3">
    <source>
        <dbReference type="PROSITE" id="PS50158"/>
    </source>
</evidence>
<feature type="domain" description="CCHC-type" evidence="3">
    <location>
        <begin position="200"/>
        <end position="215"/>
    </location>
</feature>
<dbReference type="InterPro" id="IPR021109">
    <property type="entry name" value="Peptidase_aspartic_dom_sf"/>
</dbReference>
<dbReference type="GO" id="GO:0004190">
    <property type="term" value="F:aspartic-type endopeptidase activity"/>
    <property type="evidence" value="ECO:0007669"/>
    <property type="project" value="InterPro"/>
</dbReference>
<dbReference type="RefSeq" id="XP_052113753.1">
    <property type="nucleotide sequence ID" value="XM_052257793.1"/>
</dbReference>
<dbReference type="Gene3D" id="2.40.70.10">
    <property type="entry name" value="Acid Proteases"/>
    <property type="match status" value="1"/>
</dbReference>
<feature type="compositionally biased region" description="Polar residues" evidence="2">
    <location>
        <begin position="150"/>
        <end position="180"/>
    </location>
</feature>
<reference evidence="4" key="1">
    <citation type="journal article" date="2016" name="Nat. Genet.">
        <title>The genome sequences of Arachis duranensis and Arachis ipaensis, the diploid ancestors of cultivated peanut.</title>
        <authorList>
            <person name="Bertioli D.J."/>
            <person name="Cannon S.B."/>
            <person name="Froenicke L."/>
            <person name="Huang G."/>
            <person name="Farmer A.D."/>
            <person name="Cannon E.K."/>
            <person name="Liu X."/>
            <person name="Gao D."/>
            <person name="Clevenger J."/>
            <person name="Dash S."/>
            <person name="Ren L."/>
            <person name="Moretzsohn M.C."/>
            <person name="Shirasawa K."/>
            <person name="Huang W."/>
            <person name="Vidigal B."/>
            <person name="Abernathy B."/>
            <person name="Chu Y."/>
            <person name="Niederhuth C.E."/>
            <person name="Umale P."/>
            <person name="Araujo A.C."/>
            <person name="Kozik A."/>
            <person name="Kim K.D."/>
            <person name="Burow M.D."/>
            <person name="Varshney R.K."/>
            <person name="Wang X."/>
            <person name="Zhang X."/>
            <person name="Barkley N."/>
            <person name="Guimaraes P.M."/>
            <person name="Isobe S."/>
            <person name="Guo B."/>
            <person name="Liao B."/>
            <person name="Stalker H.T."/>
            <person name="Schmitz R.J."/>
            <person name="Scheffler B.E."/>
            <person name="Leal-Bertioli S.C."/>
            <person name="Xun X."/>
            <person name="Jackson S.A."/>
            <person name="Michelmore R."/>
            <person name="Ozias-Akins P."/>
        </authorList>
    </citation>
    <scope>NUCLEOTIDE SEQUENCE [LARGE SCALE GENOMIC DNA]</scope>
    <source>
        <strain evidence="4">cv. V14167</strain>
    </source>
</reference>
<dbReference type="Pfam" id="PF03732">
    <property type="entry name" value="Retrotrans_gag"/>
    <property type="match status" value="1"/>
</dbReference>
<dbReference type="Proteomes" id="UP000515211">
    <property type="component" value="Chromosome 2"/>
</dbReference>
<dbReference type="InterPro" id="IPR001969">
    <property type="entry name" value="Aspartic_peptidase_AS"/>
</dbReference>
<feature type="region of interest" description="Disordered" evidence="2">
    <location>
        <begin position="125"/>
        <end position="181"/>
    </location>
</feature>
<dbReference type="PROSITE" id="PS00141">
    <property type="entry name" value="ASP_PROTEASE"/>
    <property type="match status" value="1"/>
</dbReference>
<accession>A0A9C6TR65</accession>
<dbReference type="CDD" id="cd00303">
    <property type="entry name" value="retropepsin_like"/>
    <property type="match status" value="1"/>
</dbReference>
<proteinExistence type="predicted"/>
<dbReference type="PROSITE" id="PS50158">
    <property type="entry name" value="ZF_CCHC"/>
    <property type="match status" value="1"/>
</dbReference>
<evidence type="ECO:0000256" key="2">
    <source>
        <dbReference type="SAM" id="MobiDB-lite"/>
    </source>
</evidence>
<dbReference type="Gene3D" id="4.10.60.10">
    <property type="entry name" value="Zinc finger, CCHC-type"/>
    <property type="match status" value="1"/>
</dbReference>
<dbReference type="GO" id="GO:0003676">
    <property type="term" value="F:nucleic acid binding"/>
    <property type="evidence" value="ECO:0007669"/>
    <property type="project" value="InterPro"/>
</dbReference>
<keyword evidence="1" id="KW-0863">Zinc-finger</keyword>
<protein>
    <submittedName>
        <fullName evidence="5">Uncharacterized protein LOC127744923</fullName>
    </submittedName>
</protein>
<name>A0A9C6TR65_ARADU</name>
<evidence type="ECO:0000256" key="1">
    <source>
        <dbReference type="PROSITE-ProRule" id="PRU00047"/>
    </source>
</evidence>
<dbReference type="SUPFAM" id="SSF57756">
    <property type="entry name" value="Retrovirus zinc finger-like domains"/>
    <property type="match status" value="1"/>
</dbReference>
<dbReference type="PANTHER" id="PTHR15503:SF42">
    <property type="entry name" value="ZINC FINGER, CCHC-TYPE, RETROTRANSPOSON GAG DOMAIN, ASPARTIC PEPTIDASE DOMAIN PROTEIN-RELATED"/>
    <property type="match status" value="1"/>
</dbReference>
<dbReference type="SMART" id="SM00343">
    <property type="entry name" value="ZnF_C2HC"/>
    <property type="match status" value="1"/>
</dbReference>
<sequence length="369" mass="41626">MRRILQPDGIVISWELFRDEFYKKYFPTSVRNARELELLQLKQGQMTITEYTSKFEELCRFSRICQGAPEDFAEWKCIKYEGGLRSDVQSFVAPMQIWVFSELVNRSRVAEECVRRAAAERGSLRTPFQRTTGRNFAPRGRQFKRGGFVPQNNQGQGSSRKSNTSANQGRRQGKQPQQDMSCHRCGKYHSGPCRFGTGVCYSCGQPGHLASSCPEKKGYETGRVQQPGRVYTTSSIGAEGSEALIRGKCEMVGKTLNALFDSGASHTFIAFEKADELGLKIVILGYDLKVYNATHEAMVTRLGCPQVPFRVQGRDFVHNLICLPMTGLDLILGLDWLSKNRVLLDCSAKTMYFMPEDTEGPVFRVMIKT</sequence>
<dbReference type="InterPro" id="IPR032567">
    <property type="entry name" value="RTL1-rel"/>
</dbReference>
<dbReference type="AlphaFoldDB" id="A0A9C6TR65"/>
<dbReference type="SUPFAM" id="SSF50630">
    <property type="entry name" value="Acid proteases"/>
    <property type="match status" value="1"/>
</dbReference>
<dbReference type="KEGG" id="adu:127744923"/>
<keyword evidence="1" id="KW-0862">Zinc</keyword>
<dbReference type="InterPro" id="IPR005162">
    <property type="entry name" value="Retrotrans_gag_dom"/>
</dbReference>
<keyword evidence="4" id="KW-1185">Reference proteome</keyword>
<evidence type="ECO:0000313" key="4">
    <source>
        <dbReference type="Proteomes" id="UP000515211"/>
    </source>
</evidence>